<accession>A0A7N0TJ60</accession>
<dbReference type="EnsemblPlants" id="Kaladp0038s0118.1.v1.1">
    <property type="protein sequence ID" value="Kaladp0038s0118.1.v1.1"/>
    <property type="gene ID" value="Kaladp0038s0118.v1.1"/>
</dbReference>
<evidence type="ECO:0000256" key="2">
    <source>
        <dbReference type="SAM" id="MobiDB-lite"/>
    </source>
</evidence>
<dbReference type="PANTHER" id="PTHR33565:SF20">
    <property type="entry name" value="DORMANCY-ASSOCIATED PROTEIN HOMOLOG 4"/>
    <property type="match status" value="1"/>
</dbReference>
<name>A0A7N0TJ60_KALFE</name>
<dbReference type="Gramene" id="Kaladp0038s0118.1.v1.1">
    <property type="protein sequence ID" value="Kaladp0038s0118.1.v1.1"/>
    <property type="gene ID" value="Kaladp0038s0118.v1.1"/>
</dbReference>
<evidence type="ECO:0000313" key="3">
    <source>
        <dbReference type="EnsemblPlants" id="Kaladp0038s0118.1.v1.1"/>
    </source>
</evidence>
<feature type="region of interest" description="Disordered" evidence="2">
    <location>
        <begin position="65"/>
        <end position="106"/>
    </location>
</feature>
<dbReference type="InterPro" id="IPR008406">
    <property type="entry name" value="DRM/ARP"/>
</dbReference>
<proteinExistence type="inferred from homology"/>
<dbReference type="AlphaFoldDB" id="A0A7N0TJ60"/>
<dbReference type="PANTHER" id="PTHR33565">
    <property type="entry name" value="DORMANCY-ASSOCIATED PROTEIN 1"/>
    <property type="match status" value="1"/>
</dbReference>
<dbReference type="OMA" id="MSPCFLT"/>
<dbReference type="Pfam" id="PF05564">
    <property type="entry name" value="Auxin_repressed"/>
    <property type="match status" value="1"/>
</dbReference>
<dbReference type="Proteomes" id="UP000594263">
    <property type="component" value="Unplaced"/>
</dbReference>
<keyword evidence="4" id="KW-1185">Reference proteome</keyword>
<evidence type="ECO:0000256" key="1">
    <source>
        <dbReference type="ARBA" id="ARBA00010502"/>
    </source>
</evidence>
<reference evidence="3" key="1">
    <citation type="submission" date="2021-01" db="UniProtKB">
        <authorList>
            <consortium name="EnsemblPlants"/>
        </authorList>
    </citation>
    <scope>IDENTIFICATION</scope>
</reference>
<protein>
    <submittedName>
        <fullName evidence="3">Uncharacterized protein</fullName>
    </submittedName>
</protein>
<comment type="similarity">
    <text evidence="1">Belongs to the DRM1/ARP family.</text>
</comment>
<evidence type="ECO:0000313" key="4">
    <source>
        <dbReference type="Proteomes" id="UP000594263"/>
    </source>
</evidence>
<sequence>MRLVMGFLDSLWDETVAGPAPESGAGKLRKYNSLSAMQMQQQLSHAGSAAEAPISRRITVLRHNSVSNNLFTEPPGSPTGSSDSLPPRSPREDFQKLTRKRKEAYEKAEHTGYDWIVLTSLDR</sequence>
<organism evidence="3 4">
    <name type="scientific">Kalanchoe fedtschenkoi</name>
    <name type="common">Lavender scallops</name>
    <name type="synonym">South American air plant</name>
    <dbReference type="NCBI Taxonomy" id="63787"/>
    <lineage>
        <taxon>Eukaryota</taxon>
        <taxon>Viridiplantae</taxon>
        <taxon>Streptophyta</taxon>
        <taxon>Embryophyta</taxon>
        <taxon>Tracheophyta</taxon>
        <taxon>Spermatophyta</taxon>
        <taxon>Magnoliopsida</taxon>
        <taxon>eudicotyledons</taxon>
        <taxon>Gunneridae</taxon>
        <taxon>Pentapetalae</taxon>
        <taxon>Saxifragales</taxon>
        <taxon>Crassulaceae</taxon>
        <taxon>Kalanchoe</taxon>
    </lineage>
</organism>